<organism evidence="2 3">
    <name type="scientific">Puccinia striiformis f. sp. tritici PST-78</name>
    <dbReference type="NCBI Taxonomy" id="1165861"/>
    <lineage>
        <taxon>Eukaryota</taxon>
        <taxon>Fungi</taxon>
        <taxon>Dikarya</taxon>
        <taxon>Basidiomycota</taxon>
        <taxon>Pucciniomycotina</taxon>
        <taxon>Pucciniomycetes</taxon>
        <taxon>Pucciniales</taxon>
        <taxon>Pucciniaceae</taxon>
        <taxon>Puccinia</taxon>
    </lineage>
</organism>
<feature type="region of interest" description="Disordered" evidence="1">
    <location>
        <begin position="1"/>
        <end position="24"/>
    </location>
</feature>
<accession>A0A0L0VSV0</accession>
<dbReference type="OrthoDB" id="10677324at2759"/>
<comment type="caution">
    <text evidence="2">The sequence shown here is derived from an EMBL/GenBank/DDBJ whole genome shotgun (WGS) entry which is preliminary data.</text>
</comment>
<protein>
    <submittedName>
        <fullName evidence="2">Uncharacterized protein</fullName>
    </submittedName>
</protein>
<evidence type="ECO:0000313" key="3">
    <source>
        <dbReference type="Proteomes" id="UP000054564"/>
    </source>
</evidence>
<dbReference type="EMBL" id="AJIL01000024">
    <property type="protein sequence ID" value="KNF02346.1"/>
    <property type="molecule type" value="Genomic_DNA"/>
</dbReference>
<keyword evidence="3" id="KW-1185">Reference proteome</keyword>
<feature type="compositionally biased region" description="Basic and acidic residues" evidence="1">
    <location>
        <begin position="84"/>
        <end position="94"/>
    </location>
</feature>
<feature type="compositionally biased region" description="Polar residues" evidence="1">
    <location>
        <begin position="1"/>
        <end position="23"/>
    </location>
</feature>
<gene>
    <name evidence="2" type="ORF">PSTG_04550</name>
</gene>
<feature type="compositionally biased region" description="Low complexity" evidence="1">
    <location>
        <begin position="293"/>
        <end position="316"/>
    </location>
</feature>
<feature type="compositionally biased region" description="Low complexity" evidence="1">
    <location>
        <begin position="185"/>
        <end position="197"/>
    </location>
</feature>
<sequence>MAGNTSRNNTASALQQQSKQENSVRLAGELFPSLAPMETDNNYLDFSQDTGVSPAQVNSHTTSLATRIAGITMSHRPNSTQERLAMDERMRSEAPRTPTPTPSVQNHRREQNGQINCFLDQGNITDLVAVFDQQFNMFVHAHKAREDVMIRGILNSAIHTQEGLGTGSDGEPLSKDSNKPNSAQTSNDNTSTTSTDTYEPTQRTLHSATNNHRAEGSLACAGPPSSTTPRDRLPGSWPGTEPRLLPRATTAATAAFHERAAASRLSRTSSTATPFRGRSSPQTPLQARFPGQVPRTSPSPSAPATAASSSVRAGGRSMERIQEELEEQLQSNNSNHGDCFDLDDWSNPSNKEFLLQNINNDYTREAPLIIEGKLKDLFSHFLSELLGTLDNIPSTLLETSIQNFSEIMRDSMSDIVKDNIIPSMLDNILDYMGQIVRDVKGPSYKLEVESVFETKLSTAVNELQDVLYEMDTNNFGNCEAIKEDFLNIKKEMADNFSLVKNDMNDIIKKEKENSRGIDRKLNDLAAILYNMNFKLFSIIEPIEEPDKDNPPHMEPRPMIKEPITKKESHEHKIPQQCAPIRNLEPTNPITEDWEVTFPKLDHGPIDLDLRRKLWRGIPKTTEWEVFSGQMPYNHELWIKQIDVYAKDYLMLDAMVVSRLTTCMSGSAKSWYISHRVGNENKTWAWWKNAIENKYGTESSKLKLREEFDASRFHLNNPKIHE</sequence>
<name>A0A0L0VSV0_9BASI</name>
<evidence type="ECO:0000313" key="2">
    <source>
        <dbReference type="EMBL" id="KNF02346.1"/>
    </source>
</evidence>
<feature type="compositionally biased region" description="Low complexity" evidence="1">
    <location>
        <begin position="262"/>
        <end position="273"/>
    </location>
</feature>
<reference evidence="3" key="1">
    <citation type="submission" date="2014-03" db="EMBL/GenBank/DDBJ databases">
        <title>The Genome Sequence of Puccinia striiformis f. sp. tritici PST-78.</title>
        <authorList>
            <consortium name="The Broad Institute Genome Sequencing Platform"/>
            <person name="Cuomo C."/>
            <person name="Hulbert S."/>
            <person name="Chen X."/>
            <person name="Walker B."/>
            <person name="Young S.K."/>
            <person name="Zeng Q."/>
            <person name="Gargeya S."/>
            <person name="Fitzgerald M."/>
            <person name="Haas B."/>
            <person name="Abouelleil A."/>
            <person name="Alvarado L."/>
            <person name="Arachchi H.M."/>
            <person name="Berlin A.M."/>
            <person name="Chapman S.B."/>
            <person name="Goldberg J."/>
            <person name="Griggs A."/>
            <person name="Gujja S."/>
            <person name="Hansen M."/>
            <person name="Howarth C."/>
            <person name="Imamovic A."/>
            <person name="Larimer J."/>
            <person name="McCowan C."/>
            <person name="Montmayeur A."/>
            <person name="Murphy C."/>
            <person name="Neiman D."/>
            <person name="Pearson M."/>
            <person name="Priest M."/>
            <person name="Roberts A."/>
            <person name="Saif S."/>
            <person name="Shea T."/>
            <person name="Sisk P."/>
            <person name="Sykes S."/>
            <person name="Wortman J."/>
            <person name="Nusbaum C."/>
            <person name="Birren B."/>
        </authorList>
    </citation>
    <scope>NUCLEOTIDE SEQUENCE [LARGE SCALE GENOMIC DNA]</scope>
    <source>
        <strain evidence="3">race PST-78</strain>
    </source>
</reference>
<feature type="compositionally biased region" description="Polar residues" evidence="1">
    <location>
        <begin position="198"/>
        <end position="211"/>
    </location>
</feature>
<dbReference type="AlphaFoldDB" id="A0A0L0VSV0"/>
<evidence type="ECO:0000256" key="1">
    <source>
        <dbReference type="SAM" id="MobiDB-lite"/>
    </source>
</evidence>
<dbReference type="Proteomes" id="UP000054564">
    <property type="component" value="Unassembled WGS sequence"/>
</dbReference>
<feature type="region of interest" description="Disordered" evidence="1">
    <location>
        <begin position="161"/>
        <end position="245"/>
    </location>
</feature>
<proteinExistence type="predicted"/>
<feature type="region of interest" description="Disordered" evidence="1">
    <location>
        <begin position="258"/>
        <end position="317"/>
    </location>
</feature>
<feature type="region of interest" description="Disordered" evidence="1">
    <location>
        <begin position="76"/>
        <end position="108"/>
    </location>
</feature>